<dbReference type="EMBL" id="CP071090">
    <property type="protein sequence ID" value="QSQ25521.1"/>
    <property type="molecule type" value="Genomic_DNA"/>
</dbReference>
<keyword evidence="1" id="KW-0812">Transmembrane</keyword>
<dbReference type="Pfam" id="PF08592">
    <property type="entry name" value="Anthrone_oxy"/>
    <property type="match status" value="1"/>
</dbReference>
<feature type="transmembrane region" description="Helical" evidence="1">
    <location>
        <begin position="12"/>
        <end position="36"/>
    </location>
</feature>
<evidence type="ECO:0000313" key="3">
    <source>
        <dbReference type="Proteomes" id="UP000662747"/>
    </source>
</evidence>
<evidence type="ECO:0000256" key="1">
    <source>
        <dbReference type="SAM" id="Phobius"/>
    </source>
</evidence>
<gene>
    <name evidence="2" type="ORF">JY651_11550</name>
</gene>
<keyword evidence="1" id="KW-0472">Membrane</keyword>
<feature type="transmembrane region" description="Helical" evidence="1">
    <location>
        <begin position="56"/>
        <end position="81"/>
    </location>
</feature>
<protein>
    <submittedName>
        <fullName evidence="2">DUF1772 domain-containing protein</fullName>
    </submittedName>
</protein>
<evidence type="ECO:0000313" key="2">
    <source>
        <dbReference type="EMBL" id="QSQ25521.1"/>
    </source>
</evidence>
<dbReference type="RefSeq" id="WP_206727076.1">
    <property type="nucleotide sequence ID" value="NZ_CP071090.1"/>
</dbReference>
<reference evidence="2 3" key="1">
    <citation type="submission" date="2021-02" db="EMBL/GenBank/DDBJ databases">
        <title>De Novo genome assembly of isolated myxobacteria.</title>
        <authorList>
            <person name="Stevens D.C."/>
        </authorList>
    </citation>
    <scope>NUCLEOTIDE SEQUENCE [LARGE SCALE GENOMIC DNA]</scope>
    <source>
        <strain evidence="3">SCPEA02</strain>
    </source>
</reference>
<dbReference type="Proteomes" id="UP000662747">
    <property type="component" value="Chromosome"/>
</dbReference>
<proteinExistence type="predicted"/>
<keyword evidence="3" id="KW-1185">Reference proteome</keyword>
<accession>A0ABX7P4Z6</accession>
<name>A0ABX7P4Z6_9BACT</name>
<sequence length="163" mass="16905">MLSTTRLVCTWLSALGSGVVAGVFFAFSAFVMQGLARLPPAQGMHAMQSINVTAVTPAFMSVLFGTAVAAVAAGVSALLSWQKPGSGWLLLGGVLYVLGGVVVTAAFNVPRNDALAAIEPARADAALLWERYVSGWTAWNHVRTVAALGATVCFILALRASPE</sequence>
<organism evidence="2 3">
    <name type="scientific">Pyxidicoccus parkwayensis</name>
    <dbReference type="NCBI Taxonomy" id="2813578"/>
    <lineage>
        <taxon>Bacteria</taxon>
        <taxon>Pseudomonadati</taxon>
        <taxon>Myxococcota</taxon>
        <taxon>Myxococcia</taxon>
        <taxon>Myxococcales</taxon>
        <taxon>Cystobacterineae</taxon>
        <taxon>Myxococcaceae</taxon>
        <taxon>Pyxidicoccus</taxon>
    </lineage>
</organism>
<dbReference type="InterPro" id="IPR013901">
    <property type="entry name" value="Anthrone_oxy"/>
</dbReference>
<keyword evidence="1" id="KW-1133">Transmembrane helix</keyword>
<feature type="transmembrane region" description="Helical" evidence="1">
    <location>
        <begin position="138"/>
        <end position="158"/>
    </location>
</feature>
<feature type="transmembrane region" description="Helical" evidence="1">
    <location>
        <begin position="88"/>
        <end position="107"/>
    </location>
</feature>